<keyword evidence="3" id="KW-1185">Reference proteome</keyword>
<organism evidence="2 3">
    <name type="scientific">Actinacidiphila polyblastidii</name>
    <dbReference type="NCBI Taxonomy" id="3110430"/>
    <lineage>
        <taxon>Bacteria</taxon>
        <taxon>Bacillati</taxon>
        <taxon>Actinomycetota</taxon>
        <taxon>Actinomycetes</taxon>
        <taxon>Kitasatosporales</taxon>
        <taxon>Streptomycetaceae</taxon>
        <taxon>Actinacidiphila</taxon>
    </lineage>
</organism>
<reference evidence="2 3" key="1">
    <citation type="submission" date="2023-12" db="EMBL/GenBank/DDBJ databases">
        <title>Streptomyces sp. V4-01.</title>
        <authorList>
            <person name="Somphong A."/>
            <person name="Phongsopitanun W."/>
        </authorList>
    </citation>
    <scope>NUCLEOTIDE SEQUENCE [LARGE SCALE GENOMIC DNA]</scope>
    <source>
        <strain evidence="2 3">V4-01</strain>
    </source>
</reference>
<accession>A0ABU7PKD4</accession>
<proteinExistence type="predicted"/>
<feature type="region of interest" description="Disordered" evidence="1">
    <location>
        <begin position="33"/>
        <end position="67"/>
    </location>
</feature>
<name>A0ABU7PKD4_9ACTN</name>
<dbReference type="InterPro" id="IPR005490">
    <property type="entry name" value="LD_TPept_cat_dom"/>
</dbReference>
<comment type="caution">
    <text evidence="2">The sequence shown here is derived from an EMBL/GenBank/DDBJ whole genome shotgun (WGS) entry which is preliminary data.</text>
</comment>
<evidence type="ECO:0000256" key="1">
    <source>
        <dbReference type="SAM" id="MobiDB-lite"/>
    </source>
</evidence>
<dbReference type="Proteomes" id="UP001344658">
    <property type="component" value="Unassembled WGS sequence"/>
</dbReference>
<evidence type="ECO:0000313" key="3">
    <source>
        <dbReference type="Proteomes" id="UP001344658"/>
    </source>
</evidence>
<sequence>MSRGIPSWATVTGLTGGALAVVCVLAIQANGSPEKPTAAARPTPHPSATAKPTTPQAPPPVPQGGDTGKRIVYSIGQNRVWVVPKTGPVASFLVQPGTVPAKPGVYYVSKRKPTGVGTDGATIEHAVYFEYTAETWVAFSAPVDDKVVAPDPSLHTGAVRAHRADALKIWNNTVKGSTVVVVK</sequence>
<evidence type="ECO:0000313" key="2">
    <source>
        <dbReference type="EMBL" id="MEE4546301.1"/>
    </source>
</evidence>
<evidence type="ECO:0008006" key="4">
    <source>
        <dbReference type="Google" id="ProtNLM"/>
    </source>
</evidence>
<dbReference type="CDD" id="cd16913">
    <property type="entry name" value="YkuD_like"/>
    <property type="match status" value="1"/>
</dbReference>
<gene>
    <name evidence="2" type="ORF">V2S66_30615</name>
</gene>
<dbReference type="EMBL" id="JAZEWV010000043">
    <property type="protein sequence ID" value="MEE4546301.1"/>
    <property type="molecule type" value="Genomic_DNA"/>
</dbReference>
<dbReference type="RefSeq" id="WP_330800005.1">
    <property type="nucleotide sequence ID" value="NZ_JAZEWV010000043.1"/>
</dbReference>
<protein>
    <recommendedName>
        <fullName evidence="4">L,D-transpeptidase</fullName>
    </recommendedName>
</protein>